<accession>A0A3M2I208</accession>
<evidence type="ECO:0000256" key="1">
    <source>
        <dbReference type="SAM" id="MobiDB-lite"/>
    </source>
</evidence>
<dbReference type="EMBL" id="RFLY01000003">
    <property type="protein sequence ID" value="RMH94193.1"/>
    <property type="molecule type" value="Genomic_DNA"/>
</dbReference>
<evidence type="ECO:0000313" key="2">
    <source>
        <dbReference type="EMBL" id="RMH94193.1"/>
    </source>
</evidence>
<proteinExistence type="predicted"/>
<dbReference type="InterPro" id="IPR007922">
    <property type="entry name" value="DciA-like"/>
</dbReference>
<dbReference type="Pfam" id="PF05258">
    <property type="entry name" value="DciA"/>
    <property type="match status" value="1"/>
</dbReference>
<feature type="region of interest" description="Disordered" evidence="1">
    <location>
        <begin position="1"/>
        <end position="21"/>
    </location>
</feature>
<organism evidence="2 3">
    <name type="scientific">Solilutibacter pythonis</name>
    <dbReference type="NCBI Taxonomy" id="2483112"/>
    <lineage>
        <taxon>Bacteria</taxon>
        <taxon>Pseudomonadati</taxon>
        <taxon>Pseudomonadota</taxon>
        <taxon>Gammaproteobacteria</taxon>
        <taxon>Lysobacterales</taxon>
        <taxon>Lysobacteraceae</taxon>
        <taxon>Solilutibacter</taxon>
    </lineage>
</organism>
<gene>
    <name evidence="2" type="ORF">EBB59_03265</name>
</gene>
<name>A0A3M2I208_9GAMM</name>
<dbReference type="Proteomes" id="UP000275012">
    <property type="component" value="Unassembled WGS sequence"/>
</dbReference>
<dbReference type="AlphaFoldDB" id="A0A3M2I208"/>
<keyword evidence="3" id="KW-1185">Reference proteome</keyword>
<comment type="caution">
    <text evidence="2">The sequence shown here is derived from an EMBL/GenBank/DDBJ whole genome shotgun (WGS) entry which is preliminary data.</text>
</comment>
<protein>
    <submittedName>
        <fullName evidence="2">DUF721 domain-containing protein</fullName>
    </submittedName>
</protein>
<reference evidence="2 3" key="1">
    <citation type="submission" date="2018-10" db="EMBL/GenBank/DDBJ databases">
        <title>Proposal of Lysobacter pythonis sp. nov. isolated from royal pythons (Python regius).</title>
        <authorList>
            <person name="Hans-Juergen B."/>
            <person name="Huptas C."/>
            <person name="Sandra B."/>
            <person name="Igor L."/>
            <person name="Joachim S."/>
            <person name="Siegfried S."/>
            <person name="Mareike W."/>
            <person name="Peter K."/>
        </authorList>
    </citation>
    <scope>NUCLEOTIDE SEQUENCE [LARGE SCALE GENOMIC DNA]</scope>
    <source>
        <strain evidence="2 3">4284/11</strain>
    </source>
</reference>
<evidence type="ECO:0000313" key="3">
    <source>
        <dbReference type="Proteomes" id="UP000275012"/>
    </source>
</evidence>
<sequence length="139" mass="14955">MSDPESGRPAQARKGQPKPALDAVLGEAAGDPLRRAMWLDALDRQWRSLVPINLRGHVRLGNVAGGRMSLLAESPLWASRARLAADELLLAARSIGLEAKHLQVRVAHNASPPVPALEKRPTTASRTAVGEVLALLRKE</sequence>
<dbReference type="RefSeq" id="WP_122100715.1">
    <property type="nucleotide sequence ID" value="NZ_RFLY01000003.1"/>
</dbReference>
<dbReference type="OrthoDB" id="5801779at2"/>